<protein>
    <submittedName>
        <fullName evidence="1">Uncharacterized protein</fullName>
    </submittedName>
</protein>
<comment type="caution">
    <text evidence="1">The sequence shown here is derived from an EMBL/GenBank/DDBJ whole genome shotgun (WGS) entry which is preliminary data.</text>
</comment>
<dbReference type="EMBL" id="VSSQ01046646">
    <property type="protein sequence ID" value="MPN00613.1"/>
    <property type="molecule type" value="Genomic_DNA"/>
</dbReference>
<organism evidence="1">
    <name type="scientific">bioreactor metagenome</name>
    <dbReference type="NCBI Taxonomy" id="1076179"/>
    <lineage>
        <taxon>unclassified sequences</taxon>
        <taxon>metagenomes</taxon>
        <taxon>ecological metagenomes</taxon>
    </lineage>
</organism>
<accession>A0A645EJ60</accession>
<evidence type="ECO:0000313" key="1">
    <source>
        <dbReference type="EMBL" id="MPN00613.1"/>
    </source>
</evidence>
<gene>
    <name evidence="1" type="ORF">SDC9_147809</name>
</gene>
<sequence length="46" mass="5504">MQQVYSHCIEDDPDCGDHDDQQCIDFFRLNEFKISFPEKEKGHDDQ</sequence>
<proteinExistence type="predicted"/>
<dbReference type="AlphaFoldDB" id="A0A645EJ60"/>
<reference evidence="1" key="1">
    <citation type="submission" date="2019-08" db="EMBL/GenBank/DDBJ databases">
        <authorList>
            <person name="Kucharzyk K."/>
            <person name="Murdoch R.W."/>
            <person name="Higgins S."/>
            <person name="Loffler F."/>
        </authorList>
    </citation>
    <scope>NUCLEOTIDE SEQUENCE</scope>
</reference>
<name>A0A645EJ60_9ZZZZ</name>